<feature type="region of interest" description="Disordered" evidence="1">
    <location>
        <begin position="1079"/>
        <end position="1165"/>
    </location>
</feature>
<evidence type="ECO:0000259" key="2">
    <source>
        <dbReference type="Pfam" id="PF03108"/>
    </source>
</evidence>
<proteinExistence type="predicted"/>
<evidence type="ECO:0008006" key="7">
    <source>
        <dbReference type="Google" id="ProtNLM"/>
    </source>
</evidence>
<feature type="compositionally biased region" description="Basic and acidic residues" evidence="1">
    <location>
        <begin position="1136"/>
        <end position="1153"/>
    </location>
</feature>
<dbReference type="Pfam" id="PF10551">
    <property type="entry name" value="MULE"/>
    <property type="match status" value="1"/>
</dbReference>
<accession>A0AAQ3SHV0</accession>
<evidence type="ECO:0000313" key="5">
    <source>
        <dbReference type="EMBL" id="WVZ51857.1"/>
    </source>
</evidence>
<feature type="domain" description="Aminotransferase-like plant mobile" evidence="3">
    <location>
        <begin position="908"/>
        <end position="1025"/>
    </location>
</feature>
<dbReference type="AlphaFoldDB" id="A0AAQ3SHV0"/>
<keyword evidence="6" id="KW-1185">Reference proteome</keyword>
<dbReference type="InterPro" id="IPR004332">
    <property type="entry name" value="Transposase_MuDR"/>
</dbReference>
<sequence length="1165" mass="133437">MMTIESASDWNTYKDAVKESNVKCLEVVGEVRTMADFVRVKKEAVEGLLKLEEDACDVKRQLVRDRDSVKEGQDQLHCRSSQDSLDAQSFNHFDVCDNFDLAIASDRLDGASLREMGDQDDGEISLGLEDEEEESDEDGSGQSEKEEFASEEEEGSEEDGEGECEVSLGGDDEEDGNGDSQQEDEEEYDRGVSDNYYDQEDIGGSGTRGAVEVLYGHHSNLNEEQGGGDEEGRGRRGGHYNEEEGSGDGHHSEDGESRENDEEESGGDEEDGARESGHYNEEEQGAGDHNCEDDESLEDDQPLEDGRGGDRRMLMVVHAQQGSWAQVQEDDRTMLQDHGVEIPQVHFHDDVSGADLARCDTDLATIREGSARDWIIQEGLRFETLEKVQFFLQDYAVRHHRPYKVKHSNARLRYTVVCSQGCPWSVHFRRDKWNGGWKITSVKQPHTCGTSETLRVHAQNTTRYIARRIAGIVAADPEVTMKNLHETIFSLTGYRVSYSKAWRAKQYVMEMVYGDWKESYNLLPRVVHAIGHYNPATDGKYKGVLMMAQAIDPEDQLVPMAFAVVEAENNDSWQWFMHLLRVEVMGKEMKICVILDRHVGILKACKQSYRGYPPLKHRWCVRHFATNLWRHQKDDEVVNKLKVLCGAQDERDFDKLYAELKKMLTKEGKRWMKKQMEKKKHWALAFDEGGACYGIKTTNGAESMNNVFKGIRALPIAGIAMYSFAKCNSYFVDRWGKAKLAFNNGARFGAPMAAHLRNEKLSVMQIDRGLNHKSSKYMSPYYDKKNTLKIWEPMFQPYLDPSQWPPYDGHDYCPDPDLLRVKVGRRKKKRLRGDMDKCNGWGKDKMADPRFPLLEVAYEKDHRAPAIESGQVMPVLRMRTHTHVLLWDERYAPYLRQAGFLDLARVVNAGLPPLDPPLLTSLIDRWRPETHTFHLSCGEMTLTLQDAAMILGLLIEGQAVVHVVNANWAHYVELMLGVAPPERDPGDRSSRTAGVTTRWLRDHFQVCPPDADEVAVKRHARAWLWFNRRGQYGEKDWRITHVVHIQQWDNRVRQDPRNGAAHGDETYLIYLRWLHGMTRPKLRPNTNPRPIVEVHSDDEEDDYDRRTRYGVQPERAPLQGPEWHGERSTKRSRRSNRAEVHRDNQLRTGEGRQRRGVNRYTPGGR</sequence>
<evidence type="ECO:0000313" key="6">
    <source>
        <dbReference type="Proteomes" id="UP001341281"/>
    </source>
</evidence>
<evidence type="ECO:0000256" key="1">
    <source>
        <dbReference type="SAM" id="MobiDB-lite"/>
    </source>
</evidence>
<organism evidence="5 6">
    <name type="scientific">Paspalum notatum var. saurae</name>
    <dbReference type="NCBI Taxonomy" id="547442"/>
    <lineage>
        <taxon>Eukaryota</taxon>
        <taxon>Viridiplantae</taxon>
        <taxon>Streptophyta</taxon>
        <taxon>Embryophyta</taxon>
        <taxon>Tracheophyta</taxon>
        <taxon>Spermatophyta</taxon>
        <taxon>Magnoliopsida</taxon>
        <taxon>Liliopsida</taxon>
        <taxon>Poales</taxon>
        <taxon>Poaceae</taxon>
        <taxon>PACMAD clade</taxon>
        <taxon>Panicoideae</taxon>
        <taxon>Andropogonodae</taxon>
        <taxon>Paspaleae</taxon>
        <taxon>Paspalinae</taxon>
        <taxon>Paspalum</taxon>
    </lineage>
</organism>
<feature type="domain" description="Transposase MuDR plant" evidence="2">
    <location>
        <begin position="376"/>
        <end position="431"/>
    </location>
</feature>
<feature type="region of interest" description="Disordered" evidence="1">
    <location>
        <begin position="128"/>
        <end position="308"/>
    </location>
</feature>
<feature type="compositionally biased region" description="Basic and acidic residues" evidence="1">
    <location>
        <begin position="230"/>
        <end position="258"/>
    </location>
</feature>
<feature type="compositionally biased region" description="Acidic residues" evidence="1">
    <location>
        <begin position="149"/>
        <end position="188"/>
    </location>
</feature>
<feature type="compositionally biased region" description="Acidic residues" evidence="1">
    <location>
        <begin position="128"/>
        <end position="139"/>
    </location>
</feature>
<feature type="domain" description="MULE transposase" evidence="4">
    <location>
        <begin position="539"/>
        <end position="627"/>
    </location>
</feature>
<dbReference type="EMBL" id="CP144745">
    <property type="protein sequence ID" value="WVZ51857.1"/>
    <property type="molecule type" value="Genomic_DNA"/>
</dbReference>
<dbReference type="Pfam" id="PF03108">
    <property type="entry name" value="DBD_Tnp_Mut"/>
    <property type="match status" value="1"/>
</dbReference>
<dbReference type="PANTHER" id="PTHR31973">
    <property type="entry name" value="POLYPROTEIN, PUTATIVE-RELATED"/>
    <property type="match status" value="1"/>
</dbReference>
<evidence type="ECO:0000259" key="3">
    <source>
        <dbReference type="Pfam" id="PF10536"/>
    </source>
</evidence>
<gene>
    <name evidence="5" type="ORF">U9M48_002960</name>
</gene>
<dbReference type="InterPro" id="IPR018289">
    <property type="entry name" value="MULE_transposase_dom"/>
</dbReference>
<reference evidence="5 6" key="1">
    <citation type="submission" date="2024-02" db="EMBL/GenBank/DDBJ databases">
        <title>High-quality chromosome-scale genome assembly of Pensacola bahiagrass (Paspalum notatum Flugge var. saurae).</title>
        <authorList>
            <person name="Vega J.M."/>
            <person name="Podio M."/>
            <person name="Orjuela J."/>
            <person name="Siena L.A."/>
            <person name="Pessino S.C."/>
            <person name="Combes M.C."/>
            <person name="Mariac C."/>
            <person name="Albertini E."/>
            <person name="Pupilli F."/>
            <person name="Ortiz J.P.A."/>
            <person name="Leblanc O."/>
        </authorList>
    </citation>
    <scope>NUCLEOTIDE SEQUENCE [LARGE SCALE GENOMIC DNA]</scope>
    <source>
        <strain evidence="5">R1</strain>
        <tissue evidence="5">Leaf</tissue>
    </source>
</reference>
<dbReference type="Pfam" id="PF10536">
    <property type="entry name" value="PMD"/>
    <property type="match status" value="1"/>
</dbReference>
<dbReference type="InterPro" id="IPR019557">
    <property type="entry name" value="AminoTfrase-like_pln_mobile"/>
</dbReference>
<feature type="compositionally biased region" description="Acidic residues" evidence="1">
    <location>
        <begin position="259"/>
        <end position="272"/>
    </location>
</feature>
<dbReference type="PANTHER" id="PTHR31973:SF184">
    <property type="entry name" value="OS02G0685500 PROTEIN"/>
    <property type="match status" value="1"/>
</dbReference>
<dbReference type="Proteomes" id="UP001341281">
    <property type="component" value="Chromosome 01"/>
</dbReference>
<protein>
    <recommendedName>
        <fullName evidence="7">Transposase</fullName>
    </recommendedName>
</protein>
<evidence type="ECO:0000259" key="4">
    <source>
        <dbReference type="Pfam" id="PF10551"/>
    </source>
</evidence>
<name>A0AAQ3SHV0_PASNO</name>
<feature type="compositionally biased region" description="Acidic residues" evidence="1">
    <location>
        <begin position="291"/>
        <end position="303"/>
    </location>
</feature>